<evidence type="ECO:0000313" key="1">
    <source>
        <dbReference type="EMBL" id="GAH27141.1"/>
    </source>
</evidence>
<feature type="non-terminal residue" evidence="1">
    <location>
        <position position="1"/>
    </location>
</feature>
<name>X1E1J4_9ZZZZ</name>
<dbReference type="AlphaFoldDB" id="X1E1J4"/>
<proteinExistence type="predicted"/>
<sequence>DIKLSFKMMLILPKTLDEKFNNRGVGFRANYQALTKLYNSNEVII</sequence>
<accession>X1E1J4</accession>
<organism evidence="1">
    <name type="scientific">marine sediment metagenome</name>
    <dbReference type="NCBI Taxonomy" id="412755"/>
    <lineage>
        <taxon>unclassified sequences</taxon>
        <taxon>metagenomes</taxon>
        <taxon>ecological metagenomes</taxon>
    </lineage>
</organism>
<gene>
    <name evidence="1" type="ORF">S01H4_66802</name>
</gene>
<dbReference type="EMBL" id="BART01041577">
    <property type="protein sequence ID" value="GAH27141.1"/>
    <property type="molecule type" value="Genomic_DNA"/>
</dbReference>
<protein>
    <submittedName>
        <fullName evidence="1">Uncharacterized protein</fullName>
    </submittedName>
</protein>
<reference evidence="1" key="1">
    <citation type="journal article" date="2014" name="Front. Microbiol.">
        <title>High frequency of phylogenetically diverse reductive dehalogenase-homologous genes in deep subseafloor sedimentary metagenomes.</title>
        <authorList>
            <person name="Kawai M."/>
            <person name="Futagami T."/>
            <person name="Toyoda A."/>
            <person name="Takaki Y."/>
            <person name="Nishi S."/>
            <person name="Hori S."/>
            <person name="Arai W."/>
            <person name="Tsubouchi T."/>
            <person name="Morono Y."/>
            <person name="Uchiyama I."/>
            <person name="Ito T."/>
            <person name="Fujiyama A."/>
            <person name="Inagaki F."/>
            <person name="Takami H."/>
        </authorList>
    </citation>
    <scope>NUCLEOTIDE SEQUENCE</scope>
    <source>
        <strain evidence="1">Expedition CK06-06</strain>
    </source>
</reference>
<comment type="caution">
    <text evidence="1">The sequence shown here is derived from an EMBL/GenBank/DDBJ whole genome shotgun (WGS) entry which is preliminary data.</text>
</comment>